<feature type="region of interest" description="Disordered" evidence="1">
    <location>
        <begin position="1"/>
        <end position="96"/>
    </location>
</feature>
<sequence>MGDKASRAWEGVKESIPGTTEYQATHPGGTGMGGMQGMSSSATGTSTGPHAAANPVTGEAHMHSTETGAKADQAWQDTKTKIPGTKEHKATHPTVL</sequence>
<feature type="compositionally biased region" description="Basic and acidic residues" evidence="1">
    <location>
        <begin position="1"/>
        <end position="13"/>
    </location>
</feature>
<name>A0A2P6V0W3_9CHLO</name>
<keyword evidence="3" id="KW-1185">Reference proteome</keyword>
<reference evidence="2 3" key="1">
    <citation type="journal article" date="2018" name="Plant J.">
        <title>Genome sequences of Chlorella sorokiniana UTEX 1602 and Micractinium conductrix SAG 241.80: implications to maltose excretion by a green alga.</title>
        <authorList>
            <person name="Arriola M.B."/>
            <person name="Velmurugan N."/>
            <person name="Zhang Y."/>
            <person name="Plunkett M.H."/>
            <person name="Hondzo H."/>
            <person name="Barney B.M."/>
        </authorList>
    </citation>
    <scope>NUCLEOTIDE SEQUENCE [LARGE SCALE GENOMIC DNA]</scope>
    <source>
        <strain evidence="2 3">SAG 241.80</strain>
    </source>
</reference>
<dbReference type="EMBL" id="LHPF02000049">
    <property type="protein sequence ID" value="PSC67731.1"/>
    <property type="molecule type" value="Genomic_DNA"/>
</dbReference>
<dbReference type="Proteomes" id="UP000239649">
    <property type="component" value="Unassembled WGS sequence"/>
</dbReference>
<organism evidence="2 3">
    <name type="scientific">Micractinium conductrix</name>
    <dbReference type="NCBI Taxonomy" id="554055"/>
    <lineage>
        <taxon>Eukaryota</taxon>
        <taxon>Viridiplantae</taxon>
        <taxon>Chlorophyta</taxon>
        <taxon>core chlorophytes</taxon>
        <taxon>Trebouxiophyceae</taxon>
        <taxon>Chlorellales</taxon>
        <taxon>Chlorellaceae</taxon>
        <taxon>Chlorella clade</taxon>
        <taxon>Micractinium</taxon>
    </lineage>
</organism>
<gene>
    <name evidence="2" type="ORF">C2E20_8604</name>
</gene>
<evidence type="ECO:0000256" key="1">
    <source>
        <dbReference type="SAM" id="MobiDB-lite"/>
    </source>
</evidence>
<feature type="compositionally biased region" description="Basic and acidic residues" evidence="1">
    <location>
        <begin position="78"/>
        <end position="90"/>
    </location>
</feature>
<feature type="compositionally biased region" description="Low complexity" evidence="1">
    <location>
        <begin position="37"/>
        <end position="53"/>
    </location>
</feature>
<evidence type="ECO:0000313" key="2">
    <source>
        <dbReference type="EMBL" id="PSC67731.1"/>
    </source>
</evidence>
<dbReference type="OrthoDB" id="514692at2759"/>
<accession>A0A2P6V0W3</accession>
<evidence type="ECO:0000313" key="3">
    <source>
        <dbReference type="Proteomes" id="UP000239649"/>
    </source>
</evidence>
<dbReference type="AlphaFoldDB" id="A0A2P6V0W3"/>
<comment type="caution">
    <text evidence="2">The sequence shown here is derived from an EMBL/GenBank/DDBJ whole genome shotgun (WGS) entry which is preliminary data.</text>
</comment>
<proteinExistence type="predicted"/>
<protein>
    <submittedName>
        <fullName evidence="2">Serine threonine phosphatase</fullName>
    </submittedName>
</protein>